<dbReference type="PATRIC" id="fig|1619046.3.peg.903"/>
<evidence type="ECO:0000256" key="7">
    <source>
        <dbReference type="ARBA" id="ARBA00022840"/>
    </source>
</evidence>
<evidence type="ECO:0000256" key="11">
    <source>
        <dbReference type="ARBA" id="ARBA00049515"/>
    </source>
</evidence>
<evidence type="ECO:0000256" key="8">
    <source>
        <dbReference type="ARBA" id="ARBA00022884"/>
    </source>
</evidence>
<dbReference type="PROSITE" id="PS50862">
    <property type="entry name" value="AA_TRNA_LIGASE_II"/>
    <property type="match status" value="1"/>
</dbReference>
<dbReference type="Pfam" id="PF03129">
    <property type="entry name" value="HGTP_anticodon"/>
    <property type="match status" value="1"/>
</dbReference>
<keyword evidence="4 12" id="KW-0479">Metal-binding</keyword>
<evidence type="ECO:0000256" key="5">
    <source>
        <dbReference type="ARBA" id="ARBA00022741"/>
    </source>
</evidence>
<evidence type="ECO:0000256" key="3">
    <source>
        <dbReference type="ARBA" id="ARBA00022598"/>
    </source>
</evidence>
<dbReference type="FunFam" id="3.30.980.10:FF:000005">
    <property type="entry name" value="Threonyl-tRNA synthetase, mitochondrial"/>
    <property type="match status" value="1"/>
</dbReference>
<evidence type="ECO:0000313" key="14">
    <source>
        <dbReference type="EMBL" id="KKQ27077.1"/>
    </source>
</evidence>
<dbReference type="GO" id="GO:0004829">
    <property type="term" value="F:threonine-tRNA ligase activity"/>
    <property type="evidence" value="ECO:0007669"/>
    <property type="project" value="UniProtKB-UniRule"/>
</dbReference>
<feature type="binding site" evidence="12">
    <location>
        <position position="338"/>
    </location>
    <ligand>
        <name>Zn(2+)</name>
        <dbReference type="ChEBI" id="CHEBI:29105"/>
        <note>catalytic</note>
    </ligand>
</feature>
<comment type="similarity">
    <text evidence="1 12">Belongs to the class-II aminoacyl-tRNA synthetase family.</text>
</comment>
<dbReference type="GO" id="GO:0005524">
    <property type="term" value="F:ATP binding"/>
    <property type="evidence" value="ECO:0007669"/>
    <property type="project" value="UniProtKB-UniRule"/>
</dbReference>
<keyword evidence="5 12" id="KW-0547">Nucleotide-binding</keyword>
<dbReference type="PRINTS" id="PR01047">
    <property type="entry name" value="TRNASYNTHTHR"/>
</dbReference>
<evidence type="ECO:0000256" key="6">
    <source>
        <dbReference type="ARBA" id="ARBA00022833"/>
    </source>
</evidence>
<comment type="caution">
    <text evidence="12">Lacks conserved residue(s) required for the propagation of feature annotation.</text>
</comment>
<dbReference type="GO" id="GO:0046872">
    <property type="term" value="F:metal ion binding"/>
    <property type="evidence" value="ECO:0007669"/>
    <property type="project" value="UniProtKB-KW"/>
</dbReference>
<evidence type="ECO:0000256" key="2">
    <source>
        <dbReference type="ARBA" id="ARBA00022555"/>
    </source>
</evidence>
<dbReference type="FunFam" id="3.30.930.10:FF:000002">
    <property type="entry name" value="Threonine--tRNA ligase"/>
    <property type="match status" value="1"/>
</dbReference>
<dbReference type="NCBIfam" id="TIGR00418">
    <property type="entry name" value="thrS"/>
    <property type="match status" value="1"/>
</dbReference>
<dbReference type="SUPFAM" id="SSF55186">
    <property type="entry name" value="ThrRS/AlaRS common domain"/>
    <property type="match status" value="1"/>
</dbReference>
<evidence type="ECO:0000256" key="12">
    <source>
        <dbReference type="HAMAP-Rule" id="MF_00184"/>
    </source>
</evidence>
<evidence type="ECO:0000256" key="4">
    <source>
        <dbReference type="ARBA" id="ARBA00022723"/>
    </source>
</evidence>
<dbReference type="PANTHER" id="PTHR11451:SF44">
    <property type="entry name" value="THREONINE--TRNA LIGASE, CHLOROPLASTIC_MITOCHONDRIAL 2"/>
    <property type="match status" value="1"/>
</dbReference>
<keyword evidence="8 12" id="KW-0694">RNA-binding</keyword>
<keyword evidence="10 12" id="KW-0030">Aminoacyl-tRNA synthetase</keyword>
<keyword evidence="2 12" id="KW-0820">tRNA-binding</keyword>
<reference evidence="14 15" key="1">
    <citation type="journal article" date="2015" name="Nature">
        <title>rRNA introns, odd ribosomes, and small enigmatic genomes across a large radiation of phyla.</title>
        <authorList>
            <person name="Brown C.T."/>
            <person name="Hug L.A."/>
            <person name="Thomas B.C."/>
            <person name="Sharon I."/>
            <person name="Castelle C.J."/>
            <person name="Singh A."/>
            <person name="Wilkins M.J."/>
            <person name="Williams K.H."/>
            <person name="Banfield J.F."/>
        </authorList>
    </citation>
    <scope>NUCLEOTIDE SEQUENCE [LARGE SCALE GENOMIC DNA]</scope>
</reference>
<dbReference type="Gene3D" id="3.30.980.10">
    <property type="entry name" value="Threonyl-trna Synthetase, Chain A, domain 2"/>
    <property type="match status" value="1"/>
</dbReference>
<dbReference type="InterPro" id="IPR018163">
    <property type="entry name" value="Thr/Ala-tRNA-synth_IIc_edit"/>
</dbReference>
<dbReference type="EC" id="6.1.1.3" evidence="12"/>
<comment type="cofactor">
    <cofactor evidence="12">
        <name>Zn(2+)</name>
        <dbReference type="ChEBI" id="CHEBI:29105"/>
    </cofactor>
    <text evidence="12">Binds 1 zinc ion per subunit.</text>
</comment>
<dbReference type="AlphaFoldDB" id="A0A0G0GAR6"/>
<dbReference type="SUPFAM" id="SSF52954">
    <property type="entry name" value="Class II aaRS ABD-related"/>
    <property type="match status" value="1"/>
</dbReference>
<dbReference type="Pfam" id="PF00587">
    <property type="entry name" value="tRNA-synt_2b"/>
    <property type="match status" value="1"/>
</dbReference>
<dbReference type="Pfam" id="PF07973">
    <property type="entry name" value="tRNA_SAD"/>
    <property type="match status" value="1"/>
</dbReference>
<dbReference type="InterPro" id="IPR002314">
    <property type="entry name" value="aa-tRNA-synt_IIb"/>
</dbReference>
<evidence type="ECO:0000256" key="10">
    <source>
        <dbReference type="ARBA" id="ARBA00023146"/>
    </source>
</evidence>
<dbReference type="InterPro" id="IPR006195">
    <property type="entry name" value="aa-tRNA-synth_II"/>
</dbReference>
<dbReference type="InterPro" id="IPR004154">
    <property type="entry name" value="Anticodon-bd"/>
</dbReference>
<dbReference type="CDD" id="cd00771">
    <property type="entry name" value="ThrRS_core"/>
    <property type="match status" value="1"/>
</dbReference>
<gene>
    <name evidence="12" type="primary">thrS</name>
    <name evidence="14" type="ORF">US42_C0015G0020</name>
</gene>
<sequence length="592" mass="68523">MEKEQLLAMRHSCEHVLTFAMMRLWPGKIKAAMGPATEEGFYFDFDSDLKIGENEFAKIEKEMAKIIKEDLPIIKDEMSVEEAREFFNGNNYAGNEYKHEWLDEIAGRGEKVSVYWFGHKGEDLPNTFVDICSGPHVESTGKIGAFKLLKVAGAYWHGDEKNKMLQRIYGTAFDSQEELDKYLYIIDEAEKRDHRKLGQELDLFYFSDLVGAGLPLFTDKGTVIREELQKFIWELMKPYGYTKVTIPHIAKNDLYKVSGHWDKFADDIFHVTSRKTDQEFVMKPMNCPHHTQIFAARARSYRDLPIRMSEVTAVYRDENTGQLQGLSRVRSITQDDAHVFCRLDQVQEEVKSLYEIIQKFYQPFGMPLKVELSLSDSKQPEKYLGDKQVWHKAESTLRDLLKDFKIDFKEVEGEAAFYGPKIDFKAQDAIGRTWQLATIQLDFNLPERFQLEYTDETGKKVRPVMLHRAVLGSVERFMSVLIEHYAGNFPVWLSPVQVQFVPVSAKFNDGVKALVQEFKNLNLRVELDDADETVGNRVRKAVEQKTPYIIVVGGRELEGGEWTVRLRGVEEQLKISKEEFVNKILSEIKERK</sequence>
<dbReference type="InterPro" id="IPR012947">
    <property type="entry name" value="tRNA_SAD"/>
</dbReference>
<comment type="subcellular location">
    <subcellularLocation>
        <location evidence="12">Cytoplasm</location>
    </subcellularLocation>
</comment>
<dbReference type="Gene3D" id="3.40.50.800">
    <property type="entry name" value="Anticodon-binding domain"/>
    <property type="match status" value="1"/>
</dbReference>
<keyword evidence="12" id="KW-0963">Cytoplasm</keyword>
<dbReference type="EMBL" id="LBSX01000015">
    <property type="protein sequence ID" value="KKQ27077.1"/>
    <property type="molecule type" value="Genomic_DNA"/>
</dbReference>
<proteinExistence type="inferred from homology"/>
<organism evidence="14 15">
    <name type="scientific">Candidatus Magasanikbacteria bacterium GW2011_GWC2_37_14</name>
    <dbReference type="NCBI Taxonomy" id="1619046"/>
    <lineage>
        <taxon>Bacteria</taxon>
        <taxon>Candidatus Magasanikiibacteriota</taxon>
    </lineage>
</organism>
<dbReference type="InterPro" id="IPR033728">
    <property type="entry name" value="ThrRS_core"/>
</dbReference>
<feature type="binding site" evidence="12">
    <location>
        <position position="467"/>
    </location>
    <ligand>
        <name>Zn(2+)</name>
        <dbReference type="ChEBI" id="CHEBI:29105"/>
        <note>catalytic</note>
    </ligand>
</feature>
<dbReference type="InterPro" id="IPR036621">
    <property type="entry name" value="Anticodon-bd_dom_sf"/>
</dbReference>
<comment type="caution">
    <text evidence="14">The sequence shown here is derived from an EMBL/GenBank/DDBJ whole genome shotgun (WGS) entry which is preliminary data.</text>
</comment>
<keyword evidence="6 12" id="KW-0862">Zinc</keyword>
<dbReference type="InterPro" id="IPR002320">
    <property type="entry name" value="Thr-tRNA-ligase_IIa"/>
</dbReference>
<keyword evidence="9 12" id="KW-0648">Protein biosynthesis</keyword>
<feature type="binding site" evidence="12">
    <location>
        <position position="287"/>
    </location>
    <ligand>
        <name>Zn(2+)</name>
        <dbReference type="ChEBI" id="CHEBI:29105"/>
        <note>catalytic</note>
    </ligand>
</feature>
<evidence type="ECO:0000313" key="15">
    <source>
        <dbReference type="Proteomes" id="UP000034849"/>
    </source>
</evidence>
<dbReference type="GO" id="GO:0005737">
    <property type="term" value="C:cytoplasm"/>
    <property type="evidence" value="ECO:0007669"/>
    <property type="project" value="UniProtKB-SubCell"/>
</dbReference>
<dbReference type="GO" id="GO:0000049">
    <property type="term" value="F:tRNA binding"/>
    <property type="evidence" value="ECO:0007669"/>
    <property type="project" value="UniProtKB-KW"/>
</dbReference>
<evidence type="ECO:0000259" key="13">
    <source>
        <dbReference type="PROSITE" id="PS50862"/>
    </source>
</evidence>
<keyword evidence="7 12" id="KW-0067">ATP-binding</keyword>
<dbReference type="InterPro" id="IPR047246">
    <property type="entry name" value="ThrRS_anticodon"/>
</dbReference>
<evidence type="ECO:0000256" key="9">
    <source>
        <dbReference type="ARBA" id="ARBA00022917"/>
    </source>
</evidence>
<dbReference type="PANTHER" id="PTHR11451">
    <property type="entry name" value="THREONINE-TRNA LIGASE"/>
    <property type="match status" value="1"/>
</dbReference>
<dbReference type="SUPFAM" id="SSF55681">
    <property type="entry name" value="Class II aaRS and biotin synthetases"/>
    <property type="match status" value="1"/>
</dbReference>
<dbReference type="CDD" id="cd00860">
    <property type="entry name" value="ThrRS_anticodon"/>
    <property type="match status" value="1"/>
</dbReference>
<dbReference type="SMART" id="SM00863">
    <property type="entry name" value="tRNA_SAD"/>
    <property type="match status" value="1"/>
</dbReference>
<dbReference type="HAMAP" id="MF_00184">
    <property type="entry name" value="Thr_tRNA_synth"/>
    <property type="match status" value="1"/>
</dbReference>
<comment type="catalytic activity">
    <reaction evidence="11 12">
        <text>tRNA(Thr) + L-threonine + ATP = L-threonyl-tRNA(Thr) + AMP + diphosphate + H(+)</text>
        <dbReference type="Rhea" id="RHEA:24624"/>
        <dbReference type="Rhea" id="RHEA-COMP:9670"/>
        <dbReference type="Rhea" id="RHEA-COMP:9704"/>
        <dbReference type="ChEBI" id="CHEBI:15378"/>
        <dbReference type="ChEBI" id="CHEBI:30616"/>
        <dbReference type="ChEBI" id="CHEBI:33019"/>
        <dbReference type="ChEBI" id="CHEBI:57926"/>
        <dbReference type="ChEBI" id="CHEBI:78442"/>
        <dbReference type="ChEBI" id="CHEBI:78534"/>
        <dbReference type="ChEBI" id="CHEBI:456215"/>
        <dbReference type="EC" id="6.1.1.3"/>
    </reaction>
</comment>
<evidence type="ECO:0000256" key="1">
    <source>
        <dbReference type="ARBA" id="ARBA00008226"/>
    </source>
</evidence>
<dbReference type="GO" id="GO:0006435">
    <property type="term" value="P:threonyl-tRNA aminoacylation"/>
    <property type="evidence" value="ECO:0007669"/>
    <property type="project" value="UniProtKB-UniRule"/>
</dbReference>
<dbReference type="InterPro" id="IPR045864">
    <property type="entry name" value="aa-tRNA-synth_II/BPL/LPL"/>
</dbReference>
<comment type="subunit">
    <text evidence="12">Homodimer.</text>
</comment>
<protein>
    <recommendedName>
        <fullName evidence="12">Threonine--tRNA ligase</fullName>
        <ecNumber evidence="12">6.1.1.3</ecNumber>
    </recommendedName>
    <alternativeName>
        <fullName evidence="12">Threonyl-tRNA synthetase</fullName>
        <shortName evidence="12">ThrRS</shortName>
    </alternativeName>
</protein>
<accession>A0A0G0GAR6</accession>
<dbReference type="Proteomes" id="UP000034849">
    <property type="component" value="Unassembled WGS sequence"/>
</dbReference>
<feature type="domain" description="Aminoacyl-transfer RNA synthetases class-II family profile" evidence="13">
    <location>
        <begin position="221"/>
        <end position="490"/>
    </location>
</feature>
<dbReference type="Gene3D" id="3.30.54.20">
    <property type="match status" value="1"/>
</dbReference>
<dbReference type="Gene3D" id="3.30.930.10">
    <property type="entry name" value="Bira Bifunctional Protein, Domain 2"/>
    <property type="match status" value="1"/>
</dbReference>
<keyword evidence="3 12" id="KW-0436">Ligase</keyword>
<dbReference type="STRING" id="1619046.US42_C0015G0020"/>
<name>A0A0G0GAR6_9BACT</name>